<proteinExistence type="predicted"/>
<protein>
    <submittedName>
        <fullName evidence="1">Uncharacterized protein</fullName>
    </submittedName>
</protein>
<dbReference type="AlphaFoldDB" id="A0A0F9PI00"/>
<name>A0A0F9PI00_9ZZZZ</name>
<dbReference type="EMBL" id="LAZR01002326">
    <property type="protein sequence ID" value="KKN31455.1"/>
    <property type="molecule type" value="Genomic_DNA"/>
</dbReference>
<reference evidence="1" key="1">
    <citation type="journal article" date="2015" name="Nature">
        <title>Complex archaea that bridge the gap between prokaryotes and eukaryotes.</title>
        <authorList>
            <person name="Spang A."/>
            <person name="Saw J.H."/>
            <person name="Jorgensen S.L."/>
            <person name="Zaremba-Niedzwiedzka K."/>
            <person name="Martijn J."/>
            <person name="Lind A.E."/>
            <person name="van Eijk R."/>
            <person name="Schleper C."/>
            <person name="Guy L."/>
            <person name="Ettema T.J."/>
        </authorList>
    </citation>
    <scope>NUCLEOTIDE SEQUENCE</scope>
</reference>
<comment type="caution">
    <text evidence="1">The sequence shown here is derived from an EMBL/GenBank/DDBJ whole genome shotgun (WGS) entry which is preliminary data.</text>
</comment>
<sequence length="328" mass="36026">MAEELSNPCANGLSEECFAKQPAFARQAFSFRLLSAFVPPAFSKDLLTFLGLIRFDPSGQIPDWLNLPPWWIIAPDAIIPPDWEVGDPPFKGLLIPAVFSPSMEAANSGEAFSEDLQTALDETSGISSALVGPSYLTSGGYDSSGTPDYSSPVIDPWFYDAFNSLDLAVWEKWLDGAATIGLYGDGNVRFLSQGTDYCILRTSADGTIPDSWVWTCRVKITDYSGVNPNFFMVIYSGVYAVKIRFNPPTTIWHATGAGADEITVDNYMNDFHIFSLQFNGTTSDLYWDGILISSDQAHQAYVSSKGKISLDINNEITAFMDYISIDPL</sequence>
<organism evidence="1">
    <name type="scientific">marine sediment metagenome</name>
    <dbReference type="NCBI Taxonomy" id="412755"/>
    <lineage>
        <taxon>unclassified sequences</taxon>
        <taxon>metagenomes</taxon>
        <taxon>ecological metagenomes</taxon>
    </lineage>
</organism>
<gene>
    <name evidence="1" type="ORF">LCGC14_0823680</name>
</gene>
<evidence type="ECO:0000313" key="1">
    <source>
        <dbReference type="EMBL" id="KKN31455.1"/>
    </source>
</evidence>
<accession>A0A0F9PI00</accession>